<dbReference type="RefSeq" id="WP_012979176.1">
    <property type="nucleotide sequence ID" value="NZ_CP025491.2"/>
</dbReference>
<dbReference type="GO" id="GO:0016787">
    <property type="term" value="F:hydrolase activity"/>
    <property type="evidence" value="ECO:0007669"/>
    <property type="project" value="UniProtKB-KW"/>
</dbReference>
<proteinExistence type="predicted"/>
<gene>
    <name evidence="2" type="ORF">CAB17_12835</name>
</gene>
<dbReference type="EMBL" id="CP025491">
    <property type="protein sequence ID" value="AUH72823.1"/>
    <property type="molecule type" value="Genomic_DNA"/>
</dbReference>
<keyword evidence="3" id="KW-1185">Reference proteome</keyword>
<dbReference type="Pfam" id="PF12697">
    <property type="entry name" value="Abhydrolase_6"/>
    <property type="match status" value="1"/>
</dbReference>
<accession>A0A2H5FMS1</accession>
<dbReference type="KEGG" id="lsh:CAB17_12835"/>
<dbReference type="PANTHER" id="PTHR43798">
    <property type="entry name" value="MONOACYLGLYCEROL LIPASE"/>
    <property type="match status" value="1"/>
</dbReference>
<protein>
    <submittedName>
        <fullName evidence="2">Alpha/beta hydrolase</fullName>
    </submittedName>
</protein>
<evidence type="ECO:0000313" key="2">
    <source>
        <dbReference type="EMBL" id="AUH72823.1"/>
    </source>
</evidence>
<dbReference type="InterPro" id="IPR050266">
    <property type="entry name" value="AB_hydrolase_sf"/>
</dbReference>
<dbReference type="InterPro" id="IPR000073">
    <property type="entry name" value="AB_hydrolase_1"/>
</dbReference>
<reference evidence="2 3" key="1">
    <citation type="submission" date="2017-12" db="EMBL/GenBank/DDBJ databases">
        <title>Legionella sainthelensi LA01-117, whole genome sequence of a clinical isolate from New Zealand.</title>
        <authorList>
            <person name="Cree S.L."/>
            <person name="Slow S."/>
            <person name="Kennedy M.A."/>
            <person name="Murdoch D.R."/>
            <person name="Biggs P.J."/>
            <person name="Anderson T."/>
        </authorList>
    </citation>
    <scope>NUCLEOTIDE SEQUENCE [LARGE SCALE GENOMIC DNA]</scope>
    <source>
        <strain evidence="2 3">LA01-117</strain>
    </source>
</reference>
<dbReference type="PRINTS" id="PR00111">
    <property type="entry name" value="ABHYDROLASE"/>
</dbReference>
<dbReference type="Proteomes" id="UP000234343">
    <property type="component" value="Chromosome"/>
</dbReference>
<dbReference type="SUPFAM" id="SSF53474">
    <property type="entry name" value="alpha/beta-Hydrolases"/>
    <property type="match status" value="1"/>
</dbReference>
<dbReference type="GeneID" id="40926080"/>
<feature type="domain" description="AB hydrolase-1" evidence="1">
    <location>
        <begin position="25"/>
        <end position="246"/>
    </location>
</feature>
<evidence type="ECO:0000259" key="1">
    <source>
        <dbReference type="Pfam" id="PF12697"/>
    </source>
</evidence>
<name>A0A2H5FMS1_9GAMM</name>
<dbReference type="InterPro" id="IPR029058">
    <property type="entry name" value="AB_hydrolase_fold"/>
</dbReference>
<dbReference type="Gene3D" id="3.40.50.1820">
    <property type="entry name" value="alpha/beta hydrolase"/>
    <property type="match status" value="1"/>
</dbReference>
<sequence>MKEHSHHNHLCQINYAEGPNHGMPLLLLHGATHRWQSLTPITTELCTFFHVYAPDFRGHGSSQKIRGHYFLEDYLADTQSFIQEVIKEPVLLIGHSLGGMIGSMLTASQPSLVRALILIDPPLNLNSLRQLTIGFKDQINLLVQGLRLSRLGLPIHQFIPEQVRHCDPEMLLAMTHQFDEVFKPYKVEHFFKQINHPTLLLHGNSAHGSLVSGPDIKRLLDIKHDLVHVEIPNAGHSPIRQNTEATLNAILQFMEKERLITLRENN</sequence>
<evidence type="ECO:0000313" key="3">
    <source>
        <dbReference type="Proteomes" id="UP000234343"/>
    </source>
</evidence>
<organism evidence="2 3">
    <name type="scientific">Legionella sainthelensi</name>
    <dbReference type="NCBI Taxonomy" id="28087"/>
    <lineage>
        <taxon>Bacteria</taxon>
        <taxon>Pseudomonadati</taxon>
        <taxon>Pseudomonadota</taxon>
        <taxon>Gammaproteobacteria</taxon>
        <taxon>Legionellales</taxon>
        <taxon>Legionellaceae</taxon>
        <taxon>Legionella</taxon>
    </lineage>
</organism>
<dbReference type="AlphaFoldDB" id="A0A2H5FMS1"/>
<keyword evidence="2" id="KW-0378">Hydrolase</keyword>